<organism evidence="1 2">
    <name type="scientific">Pedobacter yulinensis</name>
    <dbReference type="NCBI Taxonomy" id="2126353"/>
    <lineage>
        <taxon>Bacteria</taxon>
        <taxon>Pseudomonadati</taxon>
        <taxon>Bacteroidota</taxon>
        <taxon>Sphingobacteriia</taxon>
        <taxon>Sphingobacteriales</taxon>
        <taxon>Sphingobacteriaceae</taxon>
        <taxon>Pedobacter</taxon>
    </lineage>
</organism>
<sequence>MQTVLIPTDFNKAALDCIPNICHQFPAQRLRFVFVHLFKLSDSISDLLMLSRRSREYDYVSDNFHEELIALQQQFLQIDSVRIEFFYGNTMSMFRDFLETQQITHVLDPSCCRMSRLNRSSIDPAPLLARCGLPLVSLVDMPAATTGTFEINKEQLAEAI</sequence>
<reference evidence="1 2" key="1">
    <citation type="submission" date="2018-03" db="EMBL/GenBank/DDBJ databases">
        <authorList>
            <person name="Keele B.F."/>
        </authorList>
    </citation>
    <scope>NUCLEOTIDE SEQUENCE [LARGE SCALE GENOMIC DNA]</scope>
    <source>
        <strain evidence="1 2">YL28-9</strain>
    </source>
</reference>
<evidence type="ECO:0008006" key="3">
    <source>
        <dbReference type="Google" id="ProtNLM"/>
    </source>
</evidence>
<keyword evidence="2" id="KW-1185">Reference proteome</keyword>
<evidence type="ECO:0000313" key="2">
    <source>
        <dbReference type="Proteomes" id="UP000240912"/>
    </source>
</evidence>
<dbReference type="OrthoDB" id="893860at2"/>
<name>A0A2T3HJD8_9SPHI</name>
<proteinExistence type="predicted"/>
<dbReference type="EMBL" id="PYLS01000005">
    <property type="protein sequence ID" value="PST82554.1"/>
    <property type="molecule type" value="Genomic_DNA"/>
</dbReference>
<dbReference type="RefSeq" id="WP_107214813.1">
    <property type="nucleotide sequence ID" value="NZ_KZ686269.1"/>
</dbReference>
<evidence type="ECO:0000313" key="1">
    <source>
        <dbReference type="EMBL" id="PST82554.1"/>
    </source>
</evidence>
<gene>
    <name evidence="1" type="ORF">C7T94_07740</name>
</gene>
<protein>
    <recommendedName>
        <fullName evidence="3">Universal stress protein</fullName>
    </recommendedName>
</protein>
<accession>A0A2T3HJD8</accession>
<dbReference type="AlphaFoldDB" id="A0A2T3HJD8"/>
<dbReference type="Proteomes" id="UP000240912">
    <property type="component" value="Unassembled WGS sequence"/>
</dbReference>
<comment type="caution">
    <text evidence="1">The sequence shown here is derived from an EMBL/GenBank/DDBJ whole genome shotgun (WGS) entry which is preliminary data.</text>
</comment>